<evidence type="ECO:0000313" key="8">
    <source>
        <dbReference type="Proteomes" id="UP000823891"/>
    </source>
</evidence>
<evidence type="ECO:0000259" key="6">
    <source>
        <dbReference type="Pfam" id="PF07940"/>
    </source>
</evidence>
<feature type="domain" description="Heparinase II/III-like C-terminal" evidence="6">
    <location>
        <begin position="380"/>
        <end position="541"/>
    </location>
</feature>
<evidence type="ECO:0000259" key="5">
    <source>
        <dbReference type="Pfam" id="PF05426"/>
    </source>
</evidence>
<sequence>MFQFTDEERRELKKRAARQPEVVERLKENVREVLERPVLVPTEGIANWTLYYYCPKCSVPLEFDPDRAHVHRCPACGEEYGGEPYDSAWWGLVNARNYNAAYKMGLIYAATGEAIYAEKCVEILLAYAKYYPDYQVHGNIPYNGPGRSGAQTLDEANFQRTLAMAFDLVEETMTQEERAFVRDRMFLPGADFLTAHRHGQLHNHEVIISSAIAVIGLLFGREDLIRFAVYEKYGLLYQLEHGMLPCRMWFEGSFGYHFYALQSFFAWEKFAIHTGHSHMDHPNFLAMMEVLSDYLQPDGRMPMLNDTTLHHADSELYLYEFAYRHIKSDRLLWILNRLYQEQERDNEEAFFYGEETLPVVPPAQAALWQDRNYHTPVGTAGHTVLRGSQGRYLLFKHDTYGGEHDHYDRLAISYMAFGKPVSADLGTTGYGAALHYDYYKNTGTHNTVVIGEGNQSPAACRLLKYEEAEEAVYVTAECDWGRPYQMPDSFTIVQWKEENYRNVRMTRKIAWTDSCFAEAFYVSGADEELPVDWVMHLKGDVVKEQAAKEQAMKERAKEERREVFSGQKPFSFFHDAEPVKDMRIRTCLDGIVTDLYCAGADAEVWLARGYDNPSTGELNHVIVRRRGRELCFLSVVESHRGEPVIAHVEFVPEENGGWKIHVTQRDGKDRIFDMGI</sequence>
<dbReference type="InterPro" id="IPR008929">
    <property type="entry name" value="Chondroitin_lyas"/>
</dbReference>
<dbReference type="Pfam" id="PF07940">
    <property type="entry name" value="Hepar_II_III_C"/>
    <property type="match status" value="1"/>
</dbReference>
<dbReference type="AlphaFoldDB" id="A0A9D2NFX3"/>
<evidence type="ECO:0000256" key="2">
    <source>
        <dbReference type="ARBA" id="ARBA00022729"/>
    </source>
</evidence>
<dbReference type="PANTHER" id="PTHR39210:SF1">
    <property type="entry name" value="HEPARIN-SULFATE LYASE"/>
    <property type="match status" value="1"/>
</dbReference>
<dbReference type="GO" id="GO:0016829">
    <property type="term" value="F:lyase activity"/>
    <property type="evidence" value="ECO:0007669"/>
    <property type="project" value="UniProtKB-KW"/>
</dbReference>
<dbReference type="Gene3D" id="1.50.10.100">
    <property type="entry name" value="Chondroitin AC/alginate lyase"/>
    <property type="match status" value="1"/>
</dbReference>
<name>A0A9D2NFX3_9FIRM</name>
<dbReference type="EMBL" id="DWWS01000036">
    <property type="protein sequence ID" value="HJC24083.1"/>
    <property type="molecule type" value="Genomic_DNA"/>
</dbReference>
<gene>
    <name evidence="7" type="ORF">H9761_10295</name>
</gene>
<proteinExistence type="predicted"/>
<dbReference type="GO" id="GO:0042597">
    <property type="term" value="C:periplasmic space"/>
    <property type="evidence" value="ECO:0007669"/>
    <property type="project" value="UniProtKB-SubCell"/>
</dbReference>
<dbReference type="Gene3D" id="2.70.98.70">
    <property type="match status" value="1"/>
</dbReference>
<evidence type="ECO:0000256" key="3">
    <source>
        <dbReference type="ARBA" id="ARBA00022764"/>
    </source>
</evidence>
<reference evidence="7" key="1">
    <citation type="journal article" date="2021" name="PeerJ">
        <title>Extensive microbial diversity within the chicken gut microbiome revealed by metagenomics and culture.</title>
        <authorList>
            <person name="Gilroy R."/>
            <person name="Ravi A."/>
            <person name="Getino M."/>
            <person name="Pursley I."/>
            <person name="Horton D.L."/>
            <person name="Alikhan N.F."/>
            <person name="Baker D."/>
            <person name="Gharbi K."/>
            <person name="Hall N."/>
            <person name="Watson M."/>
            <person name="Adriaenssens E.M."/>
            <person name="Foster-Nyarko E."/>
            <person name="Jarju S."/>
            <person name="Secka A."/>
            <person name="Antonio M."/>
            <person name="Oren A."/>
            <person name="Chaudhuri R.R."/>
            <person name="La Ragione R."/>
            <person name="Hildebrand F."/>
            <person name="Pallen M.J."/>
        </authorList>
    </citation>
    <scope>NUCLEOTIDE SEQUENCE</scope>
    <source>
        <strain evidence="7">USAMLcec2-132</strain>
    </source>
</reference>
<reference evidence="7" key="2">
    <citation type="submission" date="2021-04" db="EMBL/GenBank/DDBJ databases">
        <authorList>
            <person name="Gilroy R."/>
        </authorList>
    </citation>
    <scope>NUCLEOTIDE SEQUENCE</scope>
    <source>
        <strain evidence="7">USAMLcec2-132</strain>
    </source>
</reference>
<keyword evidence="4" id="KW-0456">Lyase</keyword>
<dbReference type="Proteomes" id="UP000823891">
    <property type="component" value="Unassembled WGS sequence"/>
</dbReference>
<dbReference type="Pfam" id="PF05426">
    <property type="entry name" value="Alginate_lyase"/>
    <property type="match status" value="1"/>
</dbReference>
<accession>A0A9D2NFX3</accession>
<comment type="subcellular location">
    <subcellularLocation>
        <location evidence="1">Periplasm</location>
    </subcellularLocation>
</comment>
<protein>
    <submittedName>
        <fullName evidence="7">Heparinase II/III family protein</fullName>
    </submittedName>
</protein>
<evidence type="ECO:0000313" key="7">
    <source>
        <dbReference type="EMBL" id="HJC24083.1"/>
    </source>
</evidence>
<dbReference type="InterPro" id="IPR012480">
    <property type="entry name" value="Hepar_II_III_C"/>
</dbReference>
<dbReference type="InterPro" id="IPR008397">
    <property type="entry name" value="Alginate_lyase_dom"/>
</dbReference>
<evidence type="ECO:0000256" key="1">
    <source>
        <dbReference type="ARBA" id="ARBA00004418"/>
    </source>
</evidence>
<keyword evidence="3" id="KW-0574">Periplasm</keyword>
<dbReference type="PANTHER" id="PTHR39210">
    <property type="entry name" value="HEPARIN-SULFATE LYASE"/>
    <property type="match status" value="1"/>
</dbReference>
<comment type="caution">
    <text evidence="7">The sequence shown here is derived from an EMBL/GenBank/DDBJ whole genome shotgun (WGS) entry which is preliminary data.</text>
</comment>
<keyword evidence="2" id="KW-0732">Signal</keyword>
<evidence type="ECO:0000256" key="4">
    <source>
        <dbReference type="ARBA" id="ARBA00023239"/>
    </source>
</evidence>
<organism evidence="7 8">
    <name type="scientific">Candidatus Eisenbergiella merdavium</name>
    <dbReference type="NCBI Taxonomy" id="2838551"/>
    <lineage>
        <taxon>Bacteria</taxon>
        <taxon>Bacillati</taxon>
        <taxon>Bacillota</taxon>
        <taxon>Clostridia</taxon>
        <taxon>Lachnospirales</taxon>
        <taxon>Lachnospiraceae</taxon>
        <taxon>Eisenbergiella</taxon>
    </lineage>
</organism>
<dbReference type="SUPFAM" id="SSF48230">
    <property type="entry name" value="Chondroitin AC/alginate lyase"/>
    <property type="match status" value="1"/>
</dbReference>
<feature type="domain" description="Alginate lyase" evidence="5">
    <location>
        <begin position="99"/>
        <end position="279"/>
    </location>
</feature>